<dbReference type="SUPFAM" id="SSF52980">
    <property type="entry name" value="Restriction endonuclease-like"/>
    <property type="match status" value="1"/>
</dbReference>
<keyword evidence="4" id="KW-1185">Reference proteome</keyword>
<name>A0ABQ9H4Z5_9NEOP</name>
<feature type="domain" description="YqaJ viral recombinase" evidence="1">
    <location>
        <begin position="397"/>
        <end position="498"/>
    </location>
</feature>
<dbReference type="PANTHER" id="PTHR46609">
    <property type="entry name" value="EXONUCLEASE, PHAGE-TYPE/RECB, C-TERMINAL DOMAIN-CONTAINING PROTEIN"/>
    <property type="match status" value="1"/>
</dbReference>
<reference evidence="3 4" key="1">
    <citation type="submission" date="2023-02" db="EMBL/GenBank/DDBJ databases">
        <title>LHISI_Scaffold_Assembly.</title>
        <authorList>
            <person name="Stuart O.P."/>
            <person name="Cleave R."/>
            <person name="Magrath M.J.L."/>
            <person name="Mikheyev A.S."/>
        </authorList>
    </citation>
    <scope>NUCLEOTIDE SEQUENCE [LARGE SCALE GENOMIC DNA]</scope>
    <source>
        <strain evidence="3">Daus_M_001</strain>
        <tissue evidence="3">Leg muscle</tissue>
    </source>
</reference>
<evidence type="ECO:0000313" key="4">
    <source>
        <dbReference type="Proteomes" id="UP001159363"/>
    </source>
</evidence>
<evidence type="ECO:0000313" key="3">
    <source>
        <dbReference type="EMBL" id="KAJ8879352.1"/>
    </source>
</evidence>
<dbReference type="InterPro" id="IPR011604">
    <property type="entry name" value="PDDEXK-like_dom_sf"/>
</dbReference>
<dbReference type="Gene3D" id="3.90.320.10">
    <property type="match status" value="1"/>
</dbReference>
<dbReference type="InterPro" id="IPR011335">
    <property type="entry name" value="Restrct_endonuc-II-like"/>
</dbReference>
<sequence length="559" mass="62752">MVCPGSSGFRQWLGGSTLDDVTPSHAAEILDSGLPALPFLSRVLHLGFQHVASQYTTIFVAGTPPSWANILLASTSCKKRDSPVESVELNDSNVSTVIKESVDDFDKEWEWWSEESGGGLADMVIEEDAFSVPITEKLHRNRCMDIAHPGPECTSHKEEYADDINDAAVWGAMSTGIGYSKLKEMFTTMDFPVMSSEKLSKHEYAIEHVGASDHIIGFHERCRSTFCNRKDSEEENFIPKLETSGLLQPIRDLIAKLEKKTDKLVTNRITNAAERYIVLNTTFTGAIQINFDQRESYSDRCHGAALSHTSDPSWHSSPWKTMHSRSLGSTCKNLCQKSRAKSSKRKLNYQEDVAQKKRRKVGGGPDRTMAKLREQADINTKRETIEMATRGQHDNEKWHEMCMNHLTASNFGAVVLSRNHTPCHSFVRNVLYPKDLNMPAVLYGRIHESQTLAEYNTEKGVHVTPYCLLVSADDPFLSATSDGLVSDDGLVEVKCLPSVKDKLLLDVCRDKKSSICLTVKGGLIHLKRNHIYYYHVQKQQTSRVDITVTSSYKQKNTFL</sequence>
<dbReference type="InterPro" id="IPR049012">
    <property type="entry name" value="Mutator_transp_dom"/>
</dbReference>
<feature type="domain" description="Mutator-like transposase" evidence="2">
    <location>
        <begin position="157"/>
        <end position="209"/>
    </location>
</feature>
<evidence type="ECO:0008006" key="5">
    <source>
        <dbReference type="Google" id="ProtNLM"/>
    </source>
</evidence>
<dbReference type="Proteomes" id="UP001159363">
    <property type="component" value="Chromosome 6"/>
</dbReference>
<accession>A0ABQ9H4Z5</accession>
<dbReference type="Pfam" id="PF20700">
    <property type="entry name" value="Mutator"/>
    <property type="match status" value="1"/>
</dbReference>
<organism evidence="3 4">
    <name type="scientific">Dryococelus australis</name>
    <dbReference type="NCBI Taxonomy" id="614101"/>
    <lineage>
        <taxon>Eukaryota</taxon>
        <taxon>Metazoa</taxon>
        <taxon>Ecdysozoa</taxon>
        <taxon>Arthropoda</taxon>
        <taxon>Hexapoda</taxon>
        <taxon>Insecta</taxon>
        <taxon>Pterygota</taxon>
        <taxon>Neoptera</taxon>
        <taxon>Polyneoptera</taxon>
        <taxon>Phasmatodea</taxon>
        <taxon>Verophasmatodea</taxon>
        <taxon>Anareolatae</taxon>
        <taxon>Phasmatidae</taxon>
        <taxon>Eurycanthinae</taxon>
        <taxon>Dryococelus</taxon>
    </lineage>
</organism>
<protein>
    <recommendedName>
        <fullName evidence="5">YqaJ viral recombinase domain-containing protein</fullName>
    </recommendedName>
</protein>
<evidence type="ECO:0000259" key="1">
    <source>
        <dbReference type="Pfam" id="PF09588"/>
    </source>
</evidence>
<proteinExistence type="predicted"/>
<comment type="caution">
    <text evidence="3">The sequence shown here is derived from an EMBL/GenBank/DDBJ whole genome shotgun (WGS) entry which is preliminary data.</text>
</comment>
<dbReference type="Pfam" id="PF09588">
    <property type="entry name" value="YqaJ"/>
    <property type="match status" value="1"/>
</dbReference>
<evidence type="ECO:0000259" key="2">
    <source>
        <dbReference type="Pfam" id="PF20700"/>
    </source>
</evidence>
<dbReference type="EMBL" id="JARBHB010000007">
    <property type="protein sequence ID" value="KAJ8879352.1"/>
    <property type="molecule type" value="Genomic_DNA"/>
</dbReference>
<dbReference type="PANTHER" id="PTHR46609:SF8">
    <property type="entry name" value="YQAJ VIRAL RECOMBINASE DOMAIN-CONTAINING PROTEIN"/>
    <property type="match status" value="1"/>
</dbReference>
<dbReference type="InterPro" id="IPR051703">
    <property type="entry name" value="NF-kappa-B_Signaling_Reg"/>
</dbReference>
<dbReference type="CDD" id="cd22343">
    <property type="entry name" value="PDDEXK_lambda_exonuclease-like"/>
    <property type="match status" value="1"/>
</dbReference>
<dbReference type="InterPro" id="IPR019080">
    <property type="entry name" value="YqaJ_viral_recombinase"/>
</dbReference>
<gene>
    <name evidence="3" type="ORF">PR048_019960</name>
</gene>